<dbReference type="InterPro" id="IPR004331">
    <property type="entry name" value="SPX_dom"/>
</dbReference>
<dbReference type="PANTHER" id="PTHR23327:SF51">
    <property type="entry name" value="TRANSCRIPTIONAL REGULATOR OF YEAST FORM ADHERENCE 3"/>
    <property type="match status" value="1"/>
</dbReference>
<evidence type="ECO:0008006" key="10">
    <source>
        <dbReference type="Google" id="ProtNLM"/>
    </source>
</evidence>
<name>A0A3G2S9Y3_MALR7</name>
<dbReference type="VEuPathDB" id="FungiDB:DNF11_3710"/>
<dbReference type="SMART" id="SM00184">
    <property type="entry name" value="RING"/>
    <property type="match status" value="1"/>
</dbReference>
<sequence length="742" mass="84229">MKFGKYYIELLETSHFLPEWKKSAIQYNKLKALLNDVPAELRAYGLTPDVIDDLLYASGSNPPNRPNTERKRSTPGQVLQLMSPSKNHGNSHHSSAAKWVSCLPHDERYEQKTKTRKRRARSIDAAALYLMHSQTSPDTFLATSNWTNSVLSPSPKSHVPSRRHSSSGGHVFNANEHFDLPPLILPVGILHHPDEPNIPNTRRKLSHDEFATRWMEKRIPDFLPEDTSTIAPSTDNATEDYKTPQKHWIQGKGGRRAWGEYELFDENFTLQPRIIVHTESPNSLTNTDSPGTPNQNSSESSSSSVSNTPHMPFSAMRPARGSMQRLDLGSPAQEIPTIASKQYMEARSDSTPPGHHERRIIIPLKAEERFFGALISSIRTLLQLHMSQQRTLTNHVEALCQAISEVSSPVHSPADMYVWREIFSLWLEFDIFESSREKDRGELSVAASEARLHKYLEQLEKRGLLTPHQTFERAGRTLAGTLDSWAIQAFNPTNPLSDTRSIATLEHFLRLNVALVSIKRFERLNIETIRKLLKKHGKKTALHVNENISRISMSSNAQQLLSAASLDSPIPELNWESASGGDVLKSLAALAPANVNSSFQLSLPRIVSCLLTKALMPVLPSVDDYSCLVCVSIAWHPIRLRCGHLFCIRCIVKLQKQGTNDCPLCRAPNAVRDADEHNLDVEMTKYLQEWFPREIEEKTSENKSDRLLQERKEKEIRKKNRWARFRTRYHSENERERDCVIA</sequence>
<evidence type="ECO:0000256" key="4">
    <source>
        <dbReference type="PROSITE-ProRule" id="PRU00175"/>
    </source>
</evidence>
<keyword evidence="2 4" id="KW-0863">Zinc-finger</keyword>
<keyword evidence="3" id="KW-0862">Zinc</keyword>
<dbReference type="OrthoDB" id="5588846at2759"/>
<feature type="domain" description="SPX" evidence="7">
    <location>
        <begin position="1"/>
        <end position="550"/>
    </location>
</feature>
<dbReference type="InterPro" id="IPR018957">
    <property type="entry name" value="Znf_C3HC4_RING-type"/>
</dbReference>
<protein>
    <recommendedName>
        <fullName evidence="10">RING-14 protein</fullName>
    </recommendedName>
</protein>
<dbReference type="EMBL" id="CP033154">
    <property type="protein sequence ID" value="AYO44660.1"/>
    <property type="molecule type" value="Genomic_DNA"/>
</dbReference>
<dbReference type="PROSITE" id="PS00518">
    <property type="entry name" value="ZF_RING_1"/>
    <property type="match status" value="1"/>
</dbReference>
<evidence type="ECO:0000259" key="6">
    <source>
        <dbReference type="PROSITE" id="PS50089"/>
    </source>
</evidence>
<feature type="region of interest" description="Disordered" evidence="5">
    <location>
        <begin position="279"/>
        <end position="316"/>
    </location>
</feature>
<accession>A0A3G2S9Y3</accession>
<feature type="region of interest" description="Disordered" evidence="5">
    <location>
        <begin position="57"/>
        <end position="76"/>
    </location>
</feature>
<proteinExistence type="predicted"/>
<dbReference type="SUPFAM" id="SSF57850">
    <property type="entry name" value="RING/U-box"/>
    <property type="match status" value="1"/>
</dbReference>
<keyword evidence="1" id="KW-0479">Metal-binding</keyword>
<dbReference type="PROSITE" id="PS51382">
    <property type="entry name" value="SPX"/>
    <property type="match status" value="1"/>
</dbReference>
<feature type="compositionally biased region" description="Polar residues" evidence="5">
    <location>
        <begin position="279"/>
        <end position="296"/>
    </location>
</feature>
<organism evidence="8 9">
    <name type="scientific">Malassezia restricta (strain ATCC 96810 / NBRC 103918 / CBS 7877)</name>
    <name type="common">Seborrheic dermatitis infection agent</name>
    <dbReference type="NCBI Taxonomy" id="425264"/>
    <lineage>
        <taxon>Eukaryota</taxon>
        <taxon>Fungi</taxon>
        <taxon>Dikarya</taxon>
        <taxon>Basidiomycota</taxon>
        <taxon>Ustilaginomycotina</taxon>
        <taxon>Malasseziomycetes</taxon>
        <taxon>Malasseziales</taxon>
        <taxon>Malasseziaceae</taxon>
        <taxon>Malassezia</taxon>
    </lineage>
</organism>
<dbReference type="GO" id="GO:0008270">
    <property type="term" value="F:zinc ion binding"/>
    <property type="evidence" value="ECO:0007669"/>
    <property type="project" value="UniProtKB-KW"/>
</dbReference>
<dbReference type="PANTHER" id="PTHR23327">
    <property type="entry name" value="RING FINGER PROTEIN 127"/>
    <property type="match status" value="1"/>
</dbReference>
<feature type="region of interest" description="Disordered" evidence="5">
    <location>
        <begin position="224"/>
        <end position="248"/>
    </location>
</feature>
<evidence type="ECO:0000256" key="1">
    <source>
        <dbReference type="ARBA" id="ARBA00022723"/>
    </source>
</evidence>
<dbReference type="STRING" id="425264.A0A3G2S9Y3"/>
<dbReference type="Pfam" id="PF03105">
    <property type="entry name" value="SPX"/>
    <property type="match status" value="1"/>
</dbReference>
<dbReference type="Proteomes" id="UP000269793">
    <property type="component" value="Chromosome VII"/>
</dbReference>
<dbReference type="InterPro" id="IPR013083">
    <property type="entry name" value="Znf_RING/FYVE/PHD"/>
</dbReference>
<dbReference type="Pfam" id="PF00097">
    <property type="entry name" value="zf-C3HC4"/>
    <property type="match status" value="1"/>
</dbReference>
<evidence type="ECO:0000313" key="9">
    <source>
        <dbReference type="Proteomes" id="UP000269793"/>
    </source>
</evidence>
<evidence type="ECO:0000256" key="2">
    <source>
        <dbReference type="ARBA" id="ARBA00022771"/>
    </source>
</evidence>
<dbReference type="AlphaFoldDB" id="A0A3G2S9Y3"/>
<gene>
    <name evidence="8" type="ORF">DNF11_3710</name>
</gene>
<dbReference type="PROSITE" id="PS50089">
    <property type="entry name" value="ZF_RING_2"/>
    <property type="match status" value="1"/>
</dbReference>
<reference evidence="8 9" key="1">
    <citation type="submission" date="2018-10" db="EMBL/GenBank/DDBJ databases">
        <title>Complete genome sequence of Malassezia restricta CBS 7877.</title>
        <authorList>
            <person name="Morand S.C."/>
            <person name="Bertignac M."/>
            <person name="Iltis A."/>
            <person name="Kolder I."/>
            <person name="Pirovano W."/>
            <person name="Jourdain R."/>
            <person name="Clavaud C."/>
        </authorList>
    </citation>
    <scope>NUCLEOTIDE SEQUENCE [LARGE SCALE GENOMIC DNA]</scope>
    <source>
        <strain evidence="8 9">CBS 7877</strain>
    </source>
</reference>
<feature type="domain" description="RING-type" evidence="6">
    <location>
        <begin position="627"/>
        <end position="666"/>
    </location>
</feature>
<dbReference type="Gene3D" id="3.30.40.10">
    <property type="entry name" value="Zinc/RING finger domain, C3HC4 (zinc finger)"/>
    <property type="match status" value="1"/>
</dbReference>
<keyword evidence="9" id="KW-1185">Reference proteome</keyword>
<evidence type="ECO:0000313" key="8">
    <source>
        <dbReference type="EMBL" id="AYO44660.1"/>
    </source>
</evidence>
<dbReference type="InterPro" id="IPR017907">
    <property type="entry name" value="Znf_RING_CS"/>
</dbReference>
<dbReference type="InterPro" id="IPR001841">
    <property type="entry name" value="Znf_RING"/>
</dbReference>
<evidence type="ECO:0000256" key="5">
    <source>
        <dbReference type="SAM" id="MobiDB-lite"/>
    </source>
</evidence>
<evidence type="ECO:0000259" key="7">
    <source>
        <dbReference type="PROSITE" id="PS51382"/>
    </source>
</evidence>
<feature type="compositionally biased region" description="Polar residues" evidence="5">
    <location>
        <begin position="226"/>
        <end position="236"/>
    </location>
</feature>
<evidence type="ECO:0000256" key="3">
    <source>
        <dbReference type="ARBA" id="ARBA00022833"/>
    </source>
</evidence>
<feature type="compositionally biased region" description="Low complexity" evidence="5">
    <location>
        <begin position="297"/>
        <end position="306"/>
    </location>
</feature>